<name>W7YU48_9BACT</name>
<accession>W7YU48</accession>
<evidence type="ECO:0000256" key="1">
    <source>
        <dbReference type="SAM" id="Phobius"/>
    </source>
</evidence>
<dbReference type="AlphaFoldDB" id="W7YU48"/>
<comment type="caution">
    <text evidence="2">The sequence shown here is derived from an EMBL/GenBank/DDBJ whole genome shotgun (WGS) entry which is preliminary data.</text>
</comment>
<proteinExistence type="predicted"/>
<keyword evidence="3" id="KW-1185">Reference proteome</keyword>
<feature type="transmembrane region" description="Helical" evidence="1">
    <location>
        <begin position="48"/>
        <end position="65"/>
    </location>
</feature>
<keyword evidence="1" id="KW-0812">Transmembrane</keyword>
<keyword evidence="1" id="KW-1133">Transmembrane helix</keyword>
<feature type="transmembrane region" description="Helical" evidence="1">
    <location>
        <begin position="7"/>
        <end position="28"/>
    </location>
</feature>
<evidence type="ECO:0000313" key="3">
    <source>
        <dbReference type="Proteomes" id="UP000019402"/>
    </source>
</evidence>
<dbReference type="EMBL" id="BAMD01000189">
    <property type="protein sequence ID" value="GAF05979.1"/>
    <property type="molecule type" value="Genomic_DNA"/>
</dbReference>
<keyword evidence="1" id="KW-0472">Membrane</keyword>
<protein>
    <submittedName>
        <fullName evidence="2">Uncharacterized protein</fullName>
    </submittedName>
</protein>
<evidence type="ECO:0000313" key="2">
    <source>
        <dbReference type="EMBL" id="GAF05979.1"/>
    </source>
</evidence>
<gene>
    <name evidence="2" type="ORF">JCM21142_134744</name>
</gene>
<dbReference type="Proteomes" id="UP000019402">
    <property type="component" value="Unassembled WGS sequence"/>
</dbReference>
<organism evidence="2 3">
    <name type="scientific">Saccharicrinis fermentans DSM 9555 = JCM 21142</name>
    <dbReference type="NCBI Taxonomy" id="869213"/>
    <lineage>
        <taxon>Bacteria</taxon>
        <taxon>Pseudomonadati</taxon>
        <taxon>Bacteroidota</taxon>
        <taxon>Bacteroidia</taxon>
        <taxon>Marinilabiliales</taxon>
        <taxon>Marinilabiliaceae</taxon>
        <taxon>Saccharicrinis</taxon>
    </lineage>
</organism>
<sequence>MKRRLIFFNICYVSTILTLVMLVSSSILSDVDIIKPVFYSPLAISLRGVSLLLLFILLIKCIIVWKNKDKT</sequence>
<dbReference type="STRING" id="869213.GCA_000517085_03484"/>
<reference evidence="2 3" key="1">
    <citation type="journal article" date="2014" name="Genome Announc.">
        <title>Draft Genome Sequence of Cytophaga fermentans JCM 21142T, a Facultative Anaerobe Isolated from Marine Mud.</title>
        <authorList>
            <person name="Starns D."/>
            <person name="Oshima K."/>
            <person name="Suda W."/>
            <person name="Iino T."/>
            <person name="Yuki M."/>
            <person name="Inoue J."/>
            <person name="Kitamura K."/>
            <person name="Iida T."/>
            <person name="Darby A."/>
            <person name="Hattori M."/>
            <person name="Ohkuma M."/>
        </authorList>
    </citation>
    <scope>NUCLEOTIDE SEQUENCE [LARGE SCALE GENOMIC DNA]</scope>
    <source>
        <strain evidence="2 3">JCM 21142</strain>
    </source>
</reference>